<feature type="compositionally biased region" description="Polar residues" evidence="3">
    <location>
        <begin position="830"/>
        <end position="854"/>
    </location>
</feature>
<dbReference type="Pfam" id="PF12796">
    <property type="entry name" value="Ank_2"/>
    <property type="match status" value="2"/>
</dbReference>
<feature type="region of interest" description="Disordered" evidence="3">
    <location>
        <begin position="802"/>
        <end position="874"/>
    </location>
</feature>
<evidence type="ECO:0000259" key="4">
    <source>
        <dbReference type="Pfam" id="PF16700"/>
    </source>
</evidence>
<keyword evidence="1" id="KW-0040">ANK repeat</keyword>
<dbReference type="Gene3D" id="1.25.40.20">
    <property type="entry name" value="Ankyrin repeat-containing domain"/>
    <property type="match status" value="2"/>
</dbReference>
<dbReference type="InterPro" id="IPR036770">
    <property type="entry name" value="Ankyrin_rpt-contain_sf"/>
</dbReference>
<dbReference type="PANTHER" id="PTHR22882:SF3">
    <property type="entry name" value="SYNPHILIN-1"/>
    <property type="match status" value="1"/>
</dbReference>
<reference evidence="5" key="1">
    <citation type="submission" date="2020-10" db="EMBL/GenBank/DDBJ databases">
        <title>Feather gene expression reveals the developmental basis of iridescence in African starlings.</title>
        <authorList>
            <person name="Rubenstein D.R."/>
        </authorList>
    </citation>
    <scope>NUCLEOTIDE SEQUENCE</scope>
    <source>
        <strain evidence="5">SS15</strain>
        <tissue evidence="5">Liver</tissue>
    </source>
</reference>
<reference evidence="6" key="3">
    <citation type="submission" date="2022-01" db="EMBL/GenBank/DDBJ databases">
        <authorList>
            <person name="Rubenstein D.R."/>
        </authorList>
    </citation>
    <scope>NUCLEOTIDE SEQUENCE</scope>
    <source>
        <strain evidence="6">SS15</strain>
        <tissue evidence="6">Liver</tissue>
    </source>
</reference>
<dbReference type="InterPro" id="IPR040133">
    <property type="entry name" value="SNCAIP"/>
</dbReference>
<protein>
    <recommendedName>
        <fullName evidence="4">Synphilin-1 alpha-Synuclein-binding domain-containing protein</fullName>
    </recommendedName>
</protein>
<dbReference type="InterPro" id="IPR032027">
    <property type="entry name" value="SNCAIP_SNCA-bd"/>
</dbReference>
<comment type="caution">
    <text evidence="5">The sequence shown here is derived from an EMBL/GenBank/DDBJ whole genome shotgun (WGS) entry which is preliminary data.</text>
</comment>
<feature type="coiled-coil region" evidence="2">
    <location>
        <begin position="587"/>
        <end position="614"/>
    </location>
</feature>
<organism evidence="5">
    <name type="scientific">Lamprotornis superbus</name>
    <dbReference type="NCBI Taxonomy" id="245042"/>
    <lineage>
        <taxon>Eukaryota</taxon>
        <taxon>Metazoa</taxon>
        <taxon>Chordata</taxon>
        <taxon>Craniata</taxon>
        <taxon>Vertebrata</taxon>
        <taxon>Euteleostomi</taxon>
        <taxon>Archelosauria</taxon>
        <taxon>Archosauria</taxon>
        <taxon>Dinosauria</taxon>
        <taxon>Saurischia</taxon>
        <taxon>Theropoda</taxon>
        <taxon>Coelurosauria</taxon>
        <taxon>Aves</taxon>
        <taxon>Neognathae</taxon>
        <taxon>Neoaves</taxon>
        <taxon>Telluraves</taxon>
        <taxon>Australaves</taxon>
        <taxon>Passeriformes</taxon>
        <taxon>Sturnidae</taxon>
        <taxon>Lamprotornis</taxon>
    </lineage>
</organism>
<feature type="region of interest" description="Disordered" evidence="3">
    <location>
        <begin position="961"/>
        <end position="985"/>
    </location>
</feature>
<dbReference type="EMBL" id="JADDUC010000043">
    <property type="protein sequence ID" value="KAG0121850.1"/>
    <property type="molecule type" value="Genomic_DNA"/>
</dbReference>
<feature type="domain" description="Synphilin-1 alpha-Synuclein-binding" evidence="4">
    <location>
        <begin position="577"/>
        <end position="620"/>
    </location>
</feature>
<keyword evidence="2" id="KW-0175">Coiled coil</keyword>
<dbReference type="SMART" id="SM00248">
    <property type="entry name" value="ANK"/>
    <property type="match status" value="3"/>
</dbReference>
<feature type="region of interest" description="Disordered" evidence="3">
    <location>
        <begin position="1016"/>
        <end position="1038"/>
    </location>
</feature>
<proteinExistence type="predicted"/>
<reference evidence="6 7" key="2">
    <citation type="journal article" date="2021" name="J. Hered.">
        <title>Feather Gene Expression Elucidates the Developmental Basis of Plumage Iridescence in African Starlings.</title>
        <authorList>
            <person name="Rubenstein D.R."/>
            <person name="Corvelo A."/>
            <person name="MacManes M.D."/>
            <person name="Maia R."/>
            <person name="Narzisi G."/>
            <person name="Rousaki A."/>
            <person name="Vandenabeele P."/>
            <person name="Shawkey M.D."/>
            <person name="Solomon J."/>
        </authorList>
    </citation>
    <scope>NUCLEOTIDE SEQUENCE [LARGE SCALE GENOMIC DNA]</scope>
    <source>
        <strain evidence="6">SS15</strain>
    </source>
</reference>
<evidence type="ECO:0000313" key="7">
    <source>
        <dbReference type="Proteomes" id="UP000618051"/>
    </source>
</evidence>
<evidence type="ECO:0000256" key="2">
    <source>
        <dbReference type="SAM" id="Coils"/>
    </source>
</evidence>
<feature type="repeat" description="ANK" evidence="1">
    <location>
        <begin position="521"/>
        <end position="553"/>
    </location>
</feature>
<dbReference type="Proteomes" id="UP000618051">
    <property type="component" value="Unassembled WGS sequence"/>
</dbReference>
<feature type="compositionally biased region" description="Basic and acidic residues" evidence="3">
    <location>
        <begin position="752"/>
        <end position="767"/>
    </location>
</feature>
<evidence type="ECO:0000313" key="5">
    <source>
        <dbReference type="EMBL" id="KAG0121850.1"/>
    </source>
</evidence>
<accession>A0A835TY27</accession>
<dbReference type="EMBL" id="JADDUC020000004">
    <property type="protein sequence ID" value="KAI1239753.1"/>
    <property type="molecule type" value="Genomic_DNA"/>
</dbReference>
<feature type="region of interest" description="Disordered" evidence="3">
    <location>
        <begin position="740"/>
        <end position="780"/>
    </location>
</feature>
<feature type="region of interest" description="Disordered" evidence="3">
    <location>
        <begin position="129"/>
        <end position="182"/>
    </location>
</feature>
<keyword evidence="7" id="KW-1185">Reference proteome</keyword>
<dbReference type="GO" id="GO:0031625">
    <property type="term" value="F:ubiquitin protein ligase binding"/>
    <property type="evidence" value="ECO:0007669"/>
    <property type="project" value="TreeGrafter"/>
</dbReference>
<sequence length="1177" mass="130317">MLIGCFLKKVEKIGLHGAEMFHIKAVLPDKEEYKIDSNKTVSGISKDTTKFQLKIINVHKRIMEAPEYLDLDEIDFSDDISYSVTSLKTIPELCRSSSWNCGVSTLLGNAQKPTGIADVCNKFRPVKRVSPLKHQPESSENNESDDQKNQKGEYQKDSDSQSAPPNDDQSPGEGESLKSKSTEPAVLLGELEHYDLDMDEILDVPYIKSSQQPIPFTKVAPEKRLLNVCSTVNGLSVKSCPAGSTESSPPGGTQFCVLSPVKGTQLRKTQPIVLDQHKHAAEELELSQPLVKCSSAHESEAQGKGFLSRTLADPQAHKAEKTMPNCHRRTFHLQTAVAEGKQLEELAMSWNSAGGPEDRSEEVKKIKSILNIVKEGQISLLPHLAADNLDKIHDECDNNLLHVAASKGHAECLQHLTSLMGEDCLNERNIEQLTPAGLAIKNGQLECVRWMVSETEAIAELSCSKDHPSLIHYAGCYGQTLLVQEWKLYHLRNTSYNQPPMKFQKVFMQEQGISLDEVDQDGNTAVHIAAQHGYLGCIQTLVEYGANVTMQNHVGEKPSQSAERHGHTMCSRYLVVVETCMSLASQVVKLTKQLKEQTVERVTLQNQLQQLLEAQRSEGKSLPTSPSLPSSPTSGKPQWKPSEVDELSPPKSKLNTQDGIQILGSLGMSTSSRARAKIKDEDSDKILRQLLGKEISENVCMQEKLTLEFQDAHASSKNVKKILPEKRELKLARLRQLMQRSLSESDTDSANSEDHKNTPVKRTDKPRPQPIVESVESTESLNMMLKKHTSTAGRRFPFGIRVSKSVDGHSPSPTSESSDPDNEAPYHSGTVPQSQFCGDNSPSSTDSATAQKVATSPKSALKSPSSKRRTSQNLKLRVTFEEPVVQVELAESELNEEKDKDRSKGHMRAPASSGEHAGDQLKRPFGAFRSIMETLSGNQNNNNNCQTANLIKTSSTLPFTSLGRKTTESKGNPAVVSKGRNKPDPYFNYTSLSSSTLNEELCNYAWHEDINWKIQKSDSQKKGSTAPRKENHTGLEVKEKGPEGVCPLSCSDMNITLCLDRSVTQERLTGGYGNINYFGTRVRKIAEIQRTYLMLFHHLQKDFSQLVGTGSYRPTPIQIHRKCSTEICQPPLFFLLLTLRPQAKALPTREECPTVISHPGFCSSSYEGGEKTPSHLL</sequence>
<feature type="compositionally biased region" description="Low complexity" evidence="3">
    <location>
        <begin position="620"/>
        <end position="637"/>
    </location>
</feature>
<name>A0A835TY27_9PASS</name>
<dbReference type="OrthoDB" id="10057496at2759"/>
<gene>
    <name evidence="6" type="ORF">IHE44_0011184</name>
    <name evidence="5" type="ORF">IHE44_010253</name>
</gene>
<dbReference type="PROSITE" id="PS50297">
    <property type="entry name" value="ANK_REP_REGION"/>
    <property type="match status" value="1"/>
</dbReference>
<evidence type="ECO:0000313" key="6">
    <source>
        <dbReference type="EMBL" id="KAI1239753.1"/>
    </source>
</evidence>
<feature type="compositionally biased region" description="Polar residues" evidence="3">
    <location>
        <begin position="740"/>
        <end position="750"/>
    </location>
</feature>
<feature type="compositionally biased region" description="Basic and acidic residues" evidence="3">
    <location>
        <begin position="895"/>
        <end position="904"/>
    </location>
</feature>
<feature type="compositionally biased region" description="Polar residues" evidence="3">
    <location>
        <begin position="160"/>
        <end position="169"/>
    </location>
</feature>
<feature type="region of interest" description="Disordered" evidence="3">
    <location>
        <begin position="891"/>
        <end position="920"/>
    </location>
</feature>
<dbReference type="AlphaFoldDB" id="A0A835TY27"/>
<dbReference type="PANTHER" id="PTHR22882">
    <property type="entry name" value="SYNPHILIN-1"/>
    <property type="match status" value="1"/>
</dbReference>
<dbReference type="Pfam" id="PF16700">
    <property type="entry name" value="SNCAIP_SNCA_bd"/>
    <property type="match status" value="1"/>
</dbReference>
<dbReference type="Gene3D" id="6.10.250.750">
    <property type="match status" value="1"/>
</dbReference>
<dbReference type="InterPro" id="IPR002110">
    <property type="entry name" value="Ankyrin_rpt"/>
</dbReference>
<feature type="compositionally biased region" description="Basic and acidic residues" evidence="3">
    <location>
        <begin position="145"/>
        <end position="159"/>
    </location>
</feature>
<evidence type="ECO:0000256" key="1">
    <source>
        <dbReference type="PROSITE-ProRule" id="PRU00023"/>
    </source>
</evidence>
<feature type="region of interest" description="Disordered" evidence="3">
    <location>
        <begin position="614"/>
        <end position="656"/>
    </location>
</feature>
<evidence type="ECO:0000256" key="3">
    <source>
        <dbReference type="SAM" id="MobiDB-lite"/>
    </source>
</evidence>
<feature type="compositionally biased region" description="Low complexity" evidence="3">
    <location>
        <begin position="808"/>
        <end position="817"/>
    </location>
</feature>
<dbReference type="SUPFAM" id="SSF48403">
    <property type="entry name" value="Ankyrin repeat"/>
    <property type="match status" value="1"/>
</dbReference>
<dbReference type="PROSITE" id="PS50088">
    <property type="entry name" value="ANK_REPEAT"/>
    <property type="match status" value="1"/>
</dbReference>